<keyword evidence="2" id="KW-1185">Reference proteome</keyword>
<dbReference type="OrthoDB" id="534610at2759"/>
<dbReference type="STRING" id="1157962.A0A250X341"/>
<protein>
    <recommendedName>
        <fullName evidence="3">Post-GPI attachment to proteins factor 3</fullName>
    </recommendedName>
</protein>
<dbReference type="Proteomes" id="UP000232323">
    <property type="component" value="Unassembled WGS sequence"/>
</dbReference>
<organism evidence="1 2">
    <name type="scientific">Chlamydomonas eustigma</name>
    <dbReference type="NCBI Taxonomy" id="1157962"/>
    <lineage>
        <taxon>Eukaryota</taxon>
        <taxon>Viridiplantae</taxon>
        <taxon>Chlorophyta</taxon>
        <taxon>core chlorophytes</taxon>
        <taxon>Chlorophyceae</taxon>
        <taxon>CS clade</taxon>
        <taxon>Chlamydomonadales</taxon>
        <taxon>Chlamydomonadaceae</taxon>
        <taxon>Chlamydomonas</taxon>
    </lineage>
</organism>
<dbReference type="EMBL" id="BEGY01000025">
    <property type="protein sequence ID" value="GAX77488.1"/>
    <property type="molecule type" value="Genomic_DNA"/>
</dbReference>
<reference evidence="1 2" key="1">
    <citation type="submission" date="2017-08" db="EMBL/GenBank/DDBJ databases">
        <title>Acidophilic green algal genome provides insights into adaptation to an acidic environment.</title>
        <authorList>
            <person name="Hirooka S."/>
            <person name="Hirose Y."/>
            <person name="Kanesaki Y."/>
            <person name="Higuchi S."/>
            <person name="Fujiwara T."/>
            <person name="Onuma R."/>
            <person name="Era A."/>
            <person name="Ohbayashi R."/>
            <person name="Uzuka A."/>
            <person name="Nozaki H."/>
            <person name="Yoshikawa H."/>
            <person name="Miyagishima S.Y."/>
        </authorList>
    </citation>
    <scope>NUCLEOTIDE SEQUENCE [LARGE SCALE GENOMIC DNA]</scope>
    <source>
        <strain evidence="1 2">NIES-2499</strain>
    </source>
</reference>
<dbReference type="PANTHER" id="PTHR35100:SF1">
    <property type="entry name" value="F15H11.13 PROTEIN"/>
    <property type="match status" value="1"/>
</dbReference>
<comment type="caution">
    <text evidence="1">The sequence shown here is derived from an EMBL/GenBank/DDBJ whole genome shotgun (WGS) entry which is preliminary data.</text>
</comment>
<name>A0A250X341_9CHLO</name>
<proteinExistence type="predicted"/>
<evidence type="ECO:0000313" key="2">
    <source>
        <dbReference type="Proteomes" id="UP000232323"/>
    </source>
</evidence>
<evidence type="ECO:0008006" key="3">
    <source>
        <dbReference type="Google" id="ProtNLM"/>
    </source>
</evidence>
<accession>A0A250X341</accession>
<sequence>MDRLLLAWTRNRDVESNNFCDSPALVLKSGLNKVEHNHQEWKRSILMNIMSLGGVIAATANAGLSPQGPGVCDHNKYERCANCVTSAPYVLCGIHSIKHRRTTAGKMWGASLVGVGMASCAFHASSGDIRPACRRLDFWTIAAASNLMLRAVYPNCPHAVTALSIVATPFKPFMVSFCNSTAMELKYLYRAHMNKDLKRAQVFHATTCLIGLSCFAAEEIWPKLPFMHAAWHCLSAVAVSSINHLVADVEQNELGLKAGQSKGVRATNALPVQQLQV</sequence>
<evidence type="ECO:0000313" key="1">
    <source>
        <dbReference type="EMBL" id="GAX77488.1"/>
    </source>
</evidence>
<dbReference type="PANTHER" id="PTHR35100">
    <property type="entry name" value="FOLD PROTEIN"/>
    <property type="match status" value="1"/>
</dbReference>
<dbReference type="AlphaFoldDB" id="A0A250X341"/>
<gene>
    <name evidence="1" type="ORF">CEUSTIGMA_g4932.t1</name>
</gene>